<feature type="domain" description="HTH tetR-type" evidence="3">
    <location>
        <begin position="8"/>
        <end position="68"/>
    </location>
</feature>
<gene>
    <name evidence="4" type="ORF">IQ249_23745</name>
</gene>
<dbReference type="GO" id="GO:0003677">
    <property type="term" value="F:DNA binding"/>
    <property type="evidence" value="ECO:0007669"/>
    <property type="project" value="UniProtKB-UniRule"/>
</dbReference>
<organism evidence="4 5">
    <name type="scientific">Lusitaniella coriacea LEGE 07157</name>
    <dbReference type="NCBI Taxonomy" id="945747"/>
    <lineage>
        <taxon>Bacteria</taxon>
        <taxon>Bacillati</taxon>
        <taxon>Cyanobacteriota</taxon>
        <taxon>Cyanophyceae</taxon>
        <taxon>Spirulinales</taxon>
        <taxon>Lusitaniellaceae</taxon>
        <taxon>Lusitaniella</taxon>
    </lineage>
</organism>
<dbReference type="PRINTS" id="PR00455">
    <property type="entry name" value="HTHTETR"/>
</dbReference>
<dbReference type="EMBL" id="JADEWZ010000067">
    <property type="protein sequence ID" value="MBE9118906.1"/>
    <property type="molecule type" value="Genomic_DNA"/>
</dbReference>
<dbReference type="Proteomes" id="UP000654482">
    <property type="component" value="Unassembled WGS sequence"/>
</dbReference>
<proteinExistence type="predicted"/>
<name>A0A8J7E1L6_9CYAN</name>
<keyword evidence="5" id="KW-1185">Reference proteome</keyword>
<dbReference type="InterPro" id="IPR050624">
    <property type="entry name" value="HTH-type_Tx_Regulator"/>
</dbReference>
<sequence length="191" mass="22593">MPKIVDSEQYRKEILYKCFDLFAEKGYANVTTRQLSKELGISTGAMYHYFPSKQALFEQLVEEVSMQEFQLFKTAARGHPLSERIQALEMLLIENEDHFIKQAAIWVDFYQHHEIAEINENPVFQKIDRRSQQEISEFLNLTDLKLARFIWTLINGILIEQLEDDGSFSFREQIHLLTQMLIAYFEKYSPD</sequence>
<accession>A0A8J7E1L6</accession>
<dbReference type="RefSeq" id="WP_194032002.1">
    <property type="nucleotide sequence ID" value="NZ_JADEWZ010000067.1"/>
</dbReference>
<evidence type="ECO:0000256" key="2">
    <source>
        <dbReference type="PROSITE-ProRule" id="PRU00335"/>
    </source>
</evidence>
<dbReference type="InterPro" id="IPR001647">
    <property type="entry name" value="HTH_TetR"/>
</dbReference>
<dbReference type="Gene3D" id="1.10.357.10">
    <property type="entry name" value="Tetracycline Repressor, domain 2"/>
    <property type="match status" value="1"/>
</dbReference>
<evidence type="ECO:0000259" key="3">
    <source>
        <dbReference type="PROSITE" id="PS50977"/>
    </source>
</evidence>
<feature type="DNA-binding region" description="H-T-H motif" evidence="2">
    <location>
        <begin position="31"/>
        <end position="50"/>
    </location>
</feature>
<protein>
    <submittedName>
        <fullName evidence="4">TetR/AcrR family transcriptional regulator</fullName>
    </submittedName>
</protein>
<evidence type="ECO:0000256" key="1">
    <source>
        <dbReference type="ARBA" id="ARBA00023125"/>
    </source>
</evidence>
<keyword evidence="1 2" id="KW-0238">DNA-binding</keyword>
<evidence type="ECO:0000313" key="5">
    <source>
        <dbReference type="Proteomes" id="UP000654482"/>
    </source>
</evidence>
<dbReference type="Pfam" id="PF00440">
    <property type="entry name" value="TetR_N"/>
    <property type="match status" value="1"/>
</dbReference>
<comment type="caution">
    <text evidence="4">The sequence shown here is derived from an EMBL/GenBank/DDBJ whole genome shotgun (WGS) entry which is preliminary data.</text>
</comment>
<evidence type="ECO:0000313" key="4">
    <source>
        <dbReference type="EMBL" id="MBE9118906.1"/>
    </source>
</evidence>
<dbReference type="InterPro" id="IPR023772">
    <property type="entry name" value="DNA-bd_HTH_TetR-type_CS"/>
</dbReference>
<dbReference type="PROSITE" id="PS01081">
    <property type="entry name" value="HTH_TETR_1"/>
    <property type="match status" value="1"/>
</dbReference>
<dbReference type="PANTHER" id="PTHR43479:SF11">
    <property type="entry name" value="ACREF_ENVCD OPERON REPRESSOR-RELATED"/>
    <property type="match status" value="1"/>
</dbReference>
<dbReference type="SUPFAM" id="SSF46689">
    <property type="entry name" value="Homeodomain-like"/>
    <property type="match status" value="1"/>
</dbReference>
<dbReference type="AlphaFoldDB" id="A0A8J7E1L6"/>
<dbReference type="InterPro" id="IPR009057">
    <property type="entry name" value="Homeodomain-like_sf"/>
</dbReference>
<reference evidence="4" key="1">
    <citation type="submission" date="2020-10" db="EMBL/GenBank/DDBJ databases">
        <authorList>
            <person name="Castelo-Branco R."/>
            <person name="Eusebio N."/>
            <person name="Adriana R."/>
            <person name="Vieira A."/>
            <person name="Brugerolle De Fraissinette N."/>
            <person name="Rezende De Castro R."/>
            <person name="Schneider M.P."/>
            <person name="Vasconcelos V."/>
            <person name="Leao P.N."/>
        </authorList>
    </citation>
    <scope>NUCLEOTIDE SEQUENCE</scope>
    <source>
        <strain evidence="4">LEGE 07157</strain>
    </source>
</reference>
<dbReference type="PROSITE" id="PS50977">
    <property type="entry name" value="HTH_TETR_2"/>
    <property type="match status" value="1"/>
</dbReference>
<dbReference type="PANTHER" id="PTHR43479">
    <property type="entry name" value="ACREF/ENVCD OPERON REPRESSOR-RELATED"/>
    <property type="match status" value="1"/>
</dbReference>